<proteinExistence type="predicted"/>
<evidence type="ECO:0000313" key="2">
    <source>
        <dbReference type="Proteomes" id="UP000293846"/>
    </source>
</evidence>
<sequence>MNKNKLLNYLKQLVTPIIEKDKSRGFNSEMIEDEFGEIVDPYEAEYILKGLIDKIETGKFD</sequence>
<keyword evidence="2" id="KW-1185">Reference proteome</keyword>
<dbReference type="EMBL" id="SJTH01000121">
    <property type="protein sequence ID" value="TCJ00428.1"/>
    <property type="molecule type" value="Genomic_DNA"/>
</dbReference>
<comment type="caution">
    <text evidence="1">The sequence shown here is derived from an EMBL/GenBank/DDBJ whole genome shotgun (WGS) entry which is preliminary data.</text>
</comment>
<dbReference type="RefSeq" id="WP_131239669.1">
    <property type="nucleotide sequence ID" value="NZ_SJTH01000121.1"/>
</dbReference>
<dbReference type="AlphaFoldDB" id="A0A4R1ASF1"/>
<reference evidence="1 2" key="1">
    <citation type="submission" date="2019-03" db="EMBL/GenBank/DDBJ databases">
        <authorList>
            <person name="Jensen L."/>
            <person name="Storgaard J."/>
            <person name="Sulaj E."/>
            <person name="Schramm A."/>
            <person name="Marshall I.P.G."/>
        </authorList>
    </citation>
    <scope>NUCLEOTIDE SEQUENCE [LARGE SCALE GENOMIC DNA]</scope>
    <source>
        <strain evidence="1 2">2017H2G3</strain>
    </source>
</reference>
<evidence type="ECO:0000313" key="1">
    <source>
        <dbReference type="EMBL" id="TCJ00428.1"/>
    </source>
</evidence>
<accession>A0A4R1ASF1</accession>
<name>A0A4R1ASF1_9BACI</name>
<gene>
    <name evidence="1" type="ORF">E0Y62_26910</name>
</gene>
<organism evidence="1 2">
    <name type="scientific">Cytobacillus praedii</name>
    <dbReference type="NCBI Taxonomy" id="1742358"/>
    <lineage>
        <taxon>Bacteria</taxon>
        <taxon>Bacillati</taxon>
        <taxon>Bacillota</taxon>
        <taxon>Bacilli</taxon>
        <taxon>Bacillales</taxon>
        <taxon>Bacillaceae</taxon>
        <taxon>Cytobacillus</taxon>
    </lineage>
</organism>
<dbReference type="Proteomes" id="UP000293846">
    <property type="component" value="Unassembled WGS sequence"/>
</dbReference>
<protein>
    <submittedName>
        <fullName evidence="1">Uncharacterized protein</fullName>
    </submittedName>
</protein>